<dbReference type="SMART" id="SM00635">
    <property type="entry name" value="BID_2"/>
    <property type="match status" value="2"/>
</dbReference>
<dbReference type="EMBL" id="MJIE01000001">
    <property type="protein sequence ID" value="OLR55162.1"/>
    <property type="molecule type" value="Genomic_DNA"/>
</dbReference>
<dbReference type="Pfam" id="PF00082">
    <property type="entry name" value="Peptidase_S8"/>
    <property type="match status" value="1"/>
</dbReference>
<dbReference type="Pfam" id="PF02368">
    <property type="entry name" value="Big_2"/>
    <property type="match status" value="2"/>
</dbReference>
<evidence type="ECO:0000256" key="2">
    <source>
        <dbReference type="ARBA" id="ARBA00022670"/>
    </source>
</evidence>
<dbReference type="AlphaFoldDB" id="A0A1Q9JFZ5"/>
<evidence type="ECO:0000259" key="6">
    <source>
        <dbReference type="SMART" id="SM00635"/>
    </source>
</evidence>
<feature type="active site" description="Charge relay system" evidence="5">
    <location>
        <position position="185"/>
    </location>
</feature>
<dbReference type="PANTHER" id="PTHR43806:SF11">
    <property type="entry name" value="CEREVISIN-RELATED"/>
    <property type="match status" value="1"/>
</dbReference>
<keyword evidence="2 5" id="KW-0645">Protease</keyword>
<gene>
    <name evidence="7" type="ORF">BHK98_03240</name>
</gene>
<sequence>MFTAIGKGDAVKGSKIIVTLSLSAALIISQGCGVFGLEKPEASGPESNVAARQQTASELLKGRKYAKQELIVTYDDSISNKSIRKNVENHDGTAKKIITANEDEKAVRVKLDQGDSMKEAIREFQNDRKVVDVQPNYRYRVRNDDPYLNPSRAAKYQYQISLLDARGAWDVLSGSHAVTKVAAVDTGMDTKHQDLQANMASSAYVRTLNGQKITSKDDTSDHGTHVAGIIAADYGNGYGGAGVASGYKNDLVKFMMVGGSRDGEYFYSFDIVNAINYAVDNGARVINMSFGGESRDRLQEKAILDGVNNRQVVFVAAAGNDANDAYNDPGSMGEVIDVAAADEKGVFANSYSNYGTYIDVMAPGSSVLSTTPGDSYEMMSGTSMASPMVAAIAAMMLDANPDLTAMQVQNIIKGSTVKSDGFSRDRGGYGLVNAKKCVENAKNASASVEAESITQKLKEATVTAGDDICLEYRVLPATSLSKVTWSSSDPSVASVDQNGRVTGKTEGTVTVTAKTENGKTAACEVTVNKVVPVESVTVSSKELPSSHELAVGDSVYLKARILPGNASNKEIYWKSDNESVATVDESGTVEGVGTGTATITGYAFAAPAAALSESSPKMIKGSISVTVKNRAAKIVFTKTAKWIPMGKTFEFGAVLQDENGKSGSDIIANDKITWTVNDRTVAAVDSGTGAVTPKKPGVFHLSASYSSLPGEDADITVYKKVIVAKKTYKGKSDYNLRQYGKKKKTSVKLKWKKNPVAAGYVVSRSDSRNGKFRTVKTISSGSRVKCSVKTKKKGYYKVRAFYKDGGKTCYYGYSNVVKAVVKK</sequence>
<dbReference type="GO" id="GO:0004252">
    <property type="term" value="F:serine-type endopeptidase activity"/>
    <property type="evidence" value="ECO:0007669"/>
    <property type="project" value="UniProtKB-UniRule"/>
</dbReference>
<dbReference type="Gene3D" id="2.60.40.10">
    <property type="entry name" value="Immunoglobulins"/>
    <property type="match status" value="1"/>
</dbReference>
<dbReference type="PROSITE" id="PS00137">
    <property type="entry name" value="SUBTILASE_HIS"/>
    <property type="match status" value="1"/>
</dbReference>
<dbReference type="SUPFAM" id="SSF49373">
    <property type="entry name" value="Invasin/intimin cell-adhesion fragments"/>
    <property type="match status" value="3"/>
</dbReference>
<evidence type="ECO:0000313" key="8">
    <source>
        <dbReference type="Proteomes" id="UP000187404"/>
    </source>
</evidence>
<evidence type="ECO:0000256" key="1">
    <source>
        <dbReference type="ARBA" id="ARBA00011073"/>
    </source>
</evidence>
<feature type="domain" description="BIG2" evidence="6">
    <location>
        <begin position="449"/>
        <end position="524"/>
    </location>
</feature>
<dbReference type="PROSITE" id="PS51257">
    <property type="entry name" value="PROKAR_LIPOPROTEIN"/>
    <property type="match status" value="1"/>
</dbReference>
<dbReference type="SUPFAM" id="SSF52743">
    <property type="entry name" value="Subtilisin-like"/>
    <property type="match status" value="1"/>
</dbReference>
<keyword evidence="3 5" id="KW-0378">Hydrolase</keyword>
<dbReference type="InterPro" id="IPR008964">
    <property type="entry name" value="Invasin/intimin_cell_adhesion"/>
</dbReference>
<dbReference type="PRINTS" id="PR00723">
    <property type="entry name" value="SUBTILISIN"/>
</dbReference>
<dbReference type="InterPro" id="IPR003343">
    <property type="entry name" value="Big_2"/>
</dbReference>
<dbReference type="InterPro" id="IPR050131">
    <property type="entry name" value="Peptidase_S8_subtilisin-like"/>
</dbReference>
<feature type="active site" description="Charge relay system" evidence="5">
    <location>
        <position position="222"/>
    </location>
</feature>
<keyword evidence="8" id="KW-1185">Reference proteome</keyword>
<proteinExistence type="inferred from homology"/>
<dbReference type="Proteomes" id="UP000187404">
    <property type="component" value="Unassembled WGS sequence"/>
</dbReference>
<feature type="active site" description="Charge relay system" evidence="5">
    <location>
        <position position="383"/>
    </location>
</feature>
<dbReference type="Pfam" id="PF22148">
    <property type="entry name" value="Fervidolysin_NPro-like"/>
    <property type="match status" value="1"/>
</dbReference>
<dbReference type="Gene3D" id="3.40.50.200">
    <property type="entry name" value="Peptidase S8/S53 domain"/>
    <property type="match status" value="1"/>
</dbReference>
<dbReference type="PROSITE" id="PS00138">
    <property type="entry name" value="SUBTILASE_SER"/>
    <property type="match status" value="1"/>
</dbReference>
<name>A0A1Q9JFZ5_9FIRM</name>
<dbReference type="STRING" id="1261640.BHK98_03240"/>
<protein>
    <recommendedName>
        <fullName evidence="6">BIG2 domain-containing protein</fullName>
    </recommendedName>
</protein>
<dbReference type="InterPro" id="IPR023828">
    <property type="entry name" value="Peptidase_S8_Ser-AS"/>
</dbReference>
<keyword evidence="4 5" id="KW-0720">Serine protease</keyword>
<dbReference type="InterPro" id="IPR022398">
    <property type="entry name" value="Peptidase_S8_His-AS"/>
</dbReference>
<evidence type="ECO:0000256" key="3">
    <source>
        <dbReference type="ARBA" id="ARBA00022801"/>
    </source>
</evidence>
<organism evidence="7 8">
    <name type="scientific">Hornefia porci</name>
    <dbReference type="NCBI Taxonomy" id="2652292"/>
    <lineage>
        <taxon>Bacteria</taxon>
        <taxon>Bacillati</taxon>
        <taxon>Bacillota</taxon>
        <taxon>Clostridia</taxon>
        <taxon>Peptostreptococcales</taxon>
        <taxon>Anaerovoracaceae</taxon>
        <taxon>Hornefia</taxon>
    </lineage>
</organism>
<dbReference type="PROSITE" id="PS51892">
    <property type="entry name" value="SUBTILASE"/>
    <property type="match status" value="1"/>
</dbReference>
<feature type="domain" description="BIG2" evidence="6">
    <location>
        <begin position="532"/>
        <end position="609"/>
    </location>
</feature>
<evidence type="ECO:0000256" key="4">
    <source>
        <dbReference type="ARBA" id="ARBA00022825"/>
    </source>
</evidence>
<evidence type="ECO:0000256" key="5">
    <source>
        <dbReference type="PROSITE-ProRule" id="PRU01240"/>
    </source>
</evidence>
<dbReference type="Gene3D" id="2.60.40.1080">
    <property type="match status" value="3"/>
</dbReference>
<comment type="similarity">
    <text evidence="1 5">Belongs to the peptidase S8 family.</text>
</comment>
<dbReference type="InterPro" id="IPR000209">
    <property type="entry name" value="Peptidase_S8/S53_dom"/>
</dbReference>
<dbReference type="InterPro" id="IPR015500">
    <property type="entry name" value="Peptidase_S8_subtilisin-rel"/>
</dbReference>
<dbReference type="InterPro" id="IPR013783">
    <property type="entry name" value="Ig-like_fold"/>
</dbReference>
<dbReference type="InterPro" id="IPR036852">
    <property type="entry name" value="Peptidase_S8/S53_dom_sf"/>
</dbReference>
<reference evidence="7 8" key="1">
    <citation type="journal article" date="2016" name="Appl. Environ. Microbiol.">
        <title>Function and Phylogeny of Bacterial Butyryl Coenzyme A:Acetate Transferases and Their Diversity in the Proximal Colon of Swine.</title>
        <authorList>
            <person name="Trachsel J."/>
            <person name="Bayles D.O."/>
            <person name="Looft T."/>
            <person name="Levine U.Y."/>
            <person name="Allen H.K."/>
        </authorList>
    </citation>
    <scope>NUCLEOTIDE SEQUENCE [LARGE SCALE GENOMIC DNA]</scope>
    <source>
        <strain evidence="7 8">68-3-10</strain>
    </source>
</reference>
<dbReference type="PANTHER" id="PTHR43806">
    <property type="entry name" value="PEPTIDASE S8"/>
    <property type="match status" value="1"/>
</dbReference>
<accession>A0A1Q9JFZ5</accession>
<dbReference type="GO" id="GO:0006508">
    <property type="term" value="P:proteolysis"/>
    <property type="evidence" value="ECO:0007669"/>
    <property type="project" value="UniProtKB-KW"/>
</dbReference>
<evidence type="ECO:0000313" key="7">
    <source>
        <dbReference type="EMBL" id="OLR55162.1"/>
    </source>
</evidence>
<dbReference type="InterPro" id="IPR054399">
    <property type="entry name" value="Fervidolysin-like_N_prodom"/>
</dbReference>
<comment type="caution">
    <text evidence="7">The sequence shown here is derived from an EMBL/GenBank/DDBJ whole genome shotgun (WGS) entry which is preliminary data.</text>
</comment>